<evidence type="ECO:0000256" key="6">
    <source>
        <dbReference type="ARBA" id="ARBA00023136"/>
    </source>
</evidence>
<evidence type="ECO:0000256" key="2">
    <source>
        <dbReference type="ARBA" id="ARBA00008193"/>
    </source>
</evidence>
<evidence type="ECO:0000256" key="3">
    <source>
        <dbReference type="ARBA" id="ARBA00022475"/>
    </source>
</evidence>
<evidence type="ECO:0000256" key="1">
    <source>
        <dbReference type="ARBA" id="ARBA00004651"/>
    </source>
</evidence>
<evidence type="ECO:0000313" key="9">
    <source>
        <dbReference type="EMBL" id="EEH64351.1"/>
    </source>
</evidence>
<gene>
    <name evidence="9" type="ORF">HMPREF0044_0088</name>
</gene>
<feature type="transmembrane region" description="Helical" evidence="7">
    <location>
        <begin position="39"/>
        <end position="60"/>
    </location>
</feature>
<dbReference type="EMBL" id="ACFG01000004">
    <property type="protein sequence ID" value="EEH64351.1"/>
    <property type="molecule type" value="Genomic_DNA"/>
</dbReference>
<name>C0VY48_9ACTO</name>
<evidence type="ECO:0000256" key="7">
    <source>
        <dbReference type="SAM" id="Phobius"/>
    </source>
</evidence>
<comment type="subcellular location">
    <subcellularLocation>
        <location evidence="1">Cell membrane</location>
        <topology evidence="1">Multi-pass membrane protein</topology>
    </subcellularLocation>
</comment>
<reference evidence="9 10" key="1">
    <citation type="submission" date="2009-01" db="EMBL/GenBank/DDBJ databases">
        <authorList>
            <person name="Qin X."/>
            <person name="Bachman B."/>
            <person name="Battles P."/>
            <person name="Bell A."/>
            <person name="Bess C."/>
            <person name="Bickham C."/>
            <person name="Chaboub L."/>
            <person name="Chen D."/>
            <person name="Coyle M."/>
            <person name="Deiros D.R."/>
            <person name="Dinh H."/>
            <person name="Forbes L."/>
            <person name="Fowler G."/>
            <person name="Francisco L."/>
            <person name="Fu Q."/>
            <person name="Gubbala S."/>
            <person name="Hale W."/>
            <person name="Han Y."/>
            <person name="Hemphill L."/>
            <person name="Highlander S.K."/>
            <person name="Hirani K."/>
            <person name="Hogues M."/>
            <person name="Jackson L."/>
            <person name="Jakkamsetti A."/>
            <person name="Javaid M."/>
            <person name="Jiang H."/>
            <person name="Korchina V."/>
            <person name="Kovar C."/>
            <person name="Lara F."/>
            <person name="Lee S."/>
            <person name="Mata R."/>
            <person name="Mathew T."/>
            <person name="Moen C."/>
            <person name="Morales K."/>
            <person name="Munidasa M."/>
            <person name="Nazareth L."/>
            <person name="Ngo R."/>
            <person name="Nguyen L."/>
            <person name="Okwuonu G."/>
            <person name="Ongeri F."/>
            <person name="Patil S."/>
            <person name="Petrosino J."/>
            <person name="Pham C."/>
            <person name="Pham P."/>
            <person name="Pu L.-L."/>
            <person name="Puazo M."/>
            <person name="Raj R."/>
            <person name="Reid J."/>
            <person name="Rouhana J."/>
            <person name="Saada N."/>
            <person name="Shang Y."/>
            <person name="Simmons D."/>
            <person name="Thornton R."/>
            <person name="Warren J."/>
            <person name="Weissenberger G."/>
            <person name="Zhang J."/>
            <person name="Zhang L."/>
            <person name="Zhou C."/>
            <person name="Zhu D."/>
            <person name="Muzny D."/>
            <person name="Worley K."/>
            <person name="Gibbs R."/>
        </authorList>
    </citation>
    <scope>NUCLEOTIDE SEQUENCE [LARGE SCALE GENOMIC DNA]</scope>
    <source>
        <strain evidence="9 10">DSM 15436</strain>
    </source>
</reference>
<dbReference type="RefSeq" id="WP_006547085.1">
    <property type="nucleotide sequence ID" value="NZ_DS999545.1"/>
</dbReference>
<dbReference type="eggNOG" id="COG2860">
    <property type="taxonomic scope" value="Bacteria"/>
</dbReference>
<comment type="similarity">
    <text evidence="2">Belongs to the UPF0126 family.</text>
</comment>
<dbReference type="PANTHER" id="PTHR30506">
    <property type="entry name" value="INNER MEMBRANE PROTEIN"/>
    <property type="match status" value="1"/>
</dbReference>
<evidence type="ECO:0000313" key="10">
    <source>
        <dbReference type="Proteomes" id="UP000010301"/>
    </source>
</evidence>
<feature type="transmembrane region" description="Helical" evidence="7">
    <location>
        <begin position="154"/>
        <end position="176"/>
    </location>
</feature>
<sequence>MLDSLNESLPDLFRVIDLTGVFLNGIIGGRLARQKRFDAVGFAVLAIMSALGGGIVRDLMLQAGPPVAITDPYYLVTALLGAFIAFLWKFDSKWSVRMILVADGTVLGTWAATGAIKTLNLGFGVMPALLLGVMTAVGGGMIRDVSAGSVPMVFGGNNLYATPAVVSALVMVGFFYMNLPMLGMLVATVVGASFTVVAHWRQWQLPTNPDWTLDLRSFKSRFPKGINNKK</sequence>
<feature type="domain" description="Glycine transporter" evidence="8">
    <location>
        <begin position="101"/>
        <end position="174"/>
    </location>
</feature>
<feature type="transmembrane region" description="Helical" evidence="7">
    <location>
        <begin position="182"/>
        <end position="200"/>
    </location>
</feature>
<keyword evidence="4 7" id="KW-0812">Transmembrane</keyword>
<feature type="domain" description="Glycine transporter" evidence="8">
    <location>
        <begin position="15"/>
        <end position="88"/>
    </location>
</feature>
<keyword evidence="3" id="KW-1003">Cell membrane</keyword>
<dbReference type="GO" id="GO:0005886">
    <property type="term" value="C:plasma membrane"/>
    <property type="evidence" value="ECO:0007669"/>
    <property type="project" value="UniProtKB-SubCell"/>
</dbReference>
<keyword evidence="6 7" id="KW-0472">Membrane</keyword>
<keyword evidence="5 7" id="KW-1133">Transmembrane helix</keyword>
<evidence type="ECO:0000256" key="5">
    <source>
        <dbReference type="ARBA" id="ARBA00022989"/>
    </source>
</evidence>
<protein>
    <recommendedName>
        <fullName evidence="8">Glycine transporter domain-containing protein</fullName>
    </recommendedName>
</protein>
<feature type="transmembrane region" description="Helical" evidence="7">
    <location>
        <begin position="72"/>
        <end position="90"/>
    </location>
</feature>
<dbReference type="HOGENOM" id="CLU_064906_0_0_11"/>
<proteinExistence type="inferred from homology"/>
<feature type="transmembrane region" description="Helical" evidence="7">
    <location>
        <begin position="12"/>
        <end position="32"/>
    </location>
</feature>
<comment type="caution">
    <text evidence="9">The sequence shown here is derived from an EMBL/GenBank/DDBJ whole genome shotgun (WGS) entry which is preliminary data.</text>
</comment>
<dbReference type="PANTHER" id="PTHR30506:SF3">
    <property type="entry name" value="UPF0126 INNER MEMBRANE PROTEIN YADS-RELATED"/>
    <property type="match status" value="1"/>
</dbReference>
<dbReference type="AlphaFoldDB" id="C0VY48"/>
<feature type="transmembrane region" description="Helical" evidence="7">
    <location>
        <begin position="122"/>
        <end position="142"/>
    </location>
</feature>
<organism evidence="9 10">
    <name type="scientific">Gleimia coleocanis DSM 15436</name>
    <dbReference type="NCBI Taxonomy" id="525245"/>
    <lineage>
        <taxon>Bacteria</taxon>
        <taxon>Bacillati</taxon>
        <taxon>Actinomycetota</taxon>
        <taxon>Actinomycetes</taxon>
        <taxon>Actinomycetales</taxon>
        <taxon>Actinomycetaceae</taxon>
        <taxon>Gleimia</taxon>
    </lineage>
</organism>
<dbReference type="InterPro" id="IPR005115">
    <property type="entry name" value="Gly_transporter"/>
</dbReference>
<keyword evidence="10" id="KW-1185">Reference proteome</keyword>
<dbReference type="Pfam" id="PF03458">
    <property type="entry name" value="Gly_transporter"/>
    <property type="match status" value="2"/>
</dbReference>
<dbReference type="OrthoDB" id="9791874at2"/>
<evidence type="ECO:0000256" key="4">
    <source>
        <dbReference type="ARBA" id="ARBA00022692"/>
    </source>
</evidence>
<accession>C0VY48</accession>
<evidence type="ECO:0000259" key="8">
    <source>
        <dbReference type="Pfam" id="PF03458"/>
    </source>
</evidence>
<dbReference type="Proteomes" id="UP000010301">
    <property type="component" value="Unassembled WGS sequence"/>
</dbReference>
<dbReference type="STRING" id="525245.HMPREF0044_0088"/>